<accession>A0A4Q7TP75</accession>
<dbReference type="Proteomes" id="UP000291832">
    <property type="component" value="Unassembled WGS sequence"/>
</dbReference>
<protein>
    <submittedName>
        <fullName evidence="1">Uncharacterized protein</fullName>
    </submittedName>
</protein>
<organism evidence="1 2">
    <name type="scientific">Leucobacter luti</name>
    <dbReference type="NCBI Taxonomy" id="340320"/>
    <lineage>
        <taxon>Bacteria</taxon>
        <taxon>Bacillati</taxon>
        <taxon>Actinomycetota</taxon>
        <taxon>Actinomycetes</taxon>
        <taxon>Micrococcales</taxon>
        <taxon>Microbacteriaceae</taxon>
        <taxon>Leucobacter</taxon>
    </lineage>
</organism>
<dbReference type="OrthoDB" id="530515at2"/>
<name>A0A4Q7TP75_9MICO</name>
<dbReference type="RefSeq" id="WP_130454505.1">
    <property type="nucleotide sequence ID" value="NZ_QYAG01000002.1"/>
</dbReference>
<dbReference type="AlphaFoldDB" id="A0A4Q7TP75"/>
<comment type="caution">
    <text evidence="1">The sequence shown here is derived from an EMBL/GenBank/DDBJ whole genome shotgun (WGS) entry which is preliminary data.</text>
</comment>
<keyword evidence="2" id="KW-1185">Reference proteome</keyword>
<evidence type="ECO:0000313" key="2">
    <source>
        <dbReference type="Proteomes" id="UP000291832"/>
    </source>
</evidence>
<evidence type="ECO:0000313" key="1">
    <source>
        <dbReference type="EMBL" id="RZT62616.1"/>
    </source>
</evidence>
<dbReference type="EMBL" id="SHKI01000006">
    <property type="protein sequence ID" value="RZT62616.1"/>
    <property type="molecule type" value="Genomic_DNA"/>
</dbReference>
<gene>
    <name evidence="1" type="ORF">EV139_2313</name>
</gene>
<proteinExistence type="predicted"/>
<sequence length="141" mass="15427">MARVEVHSDRVVIRLTSAEKLASLRRRDITLDRSAITSAVITDDPWVWLRGVRSPGTHLPGTLASGTWRSFAGRDFVLARKGREAVIIDLEGAPESSEDRGWVGEYDSFARVILSTTHAAELVRALRLDDGEGGVTVDTEG</sequence>
<reference evidence="1 2" key="1">
    <citation type="journal article" date="2015" name="Stand. Genomic Sci.">
        <title>Genomic Encyclopedia of Bacterial and Archaeal Type Strains, Phase III: the genomes of soil and plant-associated and newly described type strains.</title>
        <authorList>
            <person name="Whitman W.B."/>
            <person name="Woyke T."/>
            <person name="Klenk H.P."/>
            <person name="Zhou Y."/>
            <person name="Lilburn T.G."/>
            <person name="Beck B.J."/>
            <person name="De Vos P."/>
            <person name="Vandamme P."/>
            <person name="Eisen J.A."/>
            <person name="Garrity G."/>
            <person name="Hugenholtz P."/>
            <person name="Kyrpides N.C."/>
        </authorList>
    </citation>
    <scope>NUCLEOTIDE SEQUENCE [LARGE SCALE GENOMIC DNA]</scope>
    <source>
        <strain evidence="1 2">RF6</strain>
    </source>
</reference>